<dbReference type="InterPro" id="IPR036259">
    <property type="entry name" value="MFS_trans_sf"/>
</dbReference>
<feature type="transmembrane region" description="Helical" evidence="7">
    <location>
        <begin position="278"/>
        <end position="300"/>
    </location>
</feature>
<feature type="transmembrane region" description="Helical" evidence="7">
    <location>
        <begin position="339"/>
        <end position="358"/>
    </location>
</feature>
<dbReference type="Pfam" id="PF07690">
    <property type="entry name" value="MFS_1"/>
    <property type="match status" value="2"/>
</dbReference>
<feature type="transmembrane region" description="Helical" evidence="7">
    <location>
        <begin position="370"/>
        <end position="387"/>
    </location>
</feature>
<evidence type="ECO:0000313" key="9">
    <source>
        <dbReference type="EMBL" id="MCM5679042.1"/>
    </source>
</evidence>
<dbReference type="InterPro" id="IPR011701">
    <property type="entry name" value="MFS"/>
</dbReference>
<evidence type="ECO:0000256" key="2">
    <source>
        <dbReference type="ARBA" id="ARBA00022448"/>
    </source>
</evidence>
<keyword evidence="10" id="KW-1185">Reference proteome</keyword>
<dbReference type="RefSeq" id="WP_251777230.1">
    <property type="nucleotide sequence ID" value="NZ_JAMKFE010000003.1"/>
</dbReference>
<dbReference type="PANTHER" id="PTHR23517:SF2">
    <property type="entry name" value="MULTIDRUG RESISTANCE PROTEIN MDTH"/>
    <property type="match status" value="1"/>
</dbReference>
<evidence type="ECO:0000259" key="8">
    <source>
        <dbReference type="PROSITE" id="PS50850"/>
    </source>
</evidence>
<feature type="domain" description="Major facilitator superfamily (MFS) profile" evidence="8">
    <location>
        <begin position="1"/>
        <end position="394"/>
    </location>
</feature>
<proteinExistence type="predicted"/>
<feature type="transmembrane region" description="Helical" evidence="7">
    <location>
        <begin position="221"/>
        <end position="240"/>
    </location>
</feature>
<keyword evidence="2" id="KW-0813">Transport</keyword>
<reference evidence="9" key="1">
    <citation type="submission" date="2022-05" db="EMBL/GenBank/DDBJ databases">
        <title>Schlegelella sp. nov., isolated from mangrove soil.</title>
        <authorList>
            <person name="Liu Y."/>
            <person name="Ge X."/>
            <person name="Liu W."/>
        </authorList>
    </citation>
    <scope>NUCLEOTIDE SEQUENCE</scope>
    <source>
        <strain evidence="9">S2-27</strain>
    </source>
</reference>
<gene>
    <name evidence="9" type="ORF">M8A51_05790</name>
</gene>
<evidence type="ECO:0000256" key="3">
    <source>
        <dbReference type="ARBA" id="ARBA00022475"/>
    </source>
</evidence>
<dbReference type="Proteomes" id="UP001165541">
    <property type="component" value="Unassembled WGS sequence"/>
</dbReference>
<feature type="transmembrane region" description="Helical" evidence="7">
    <location>
        <begin position="141"/>
        <end position="163"/>
    </location>
</feature>
<dbReference type="PROSITE" id="PS00216">
    <property type="entry name" value="SUGAR_TRANSPORT_1"/>
    <property type="match status" value="1"/>
</dbReference>
<keyword evidence="3" id="KW-1003">Cell membrane</keyword>
<dbReference type="PROSITE" id="PS50850">
    <property type="entry name" value="MFS"/>
    <property type="match status" value="1"/>
</dbReference>
<dbReference type="Gene3D" id="1.20.1250.20">
    <property type="entry name" value="MFS general substrate transporter like domains"/>
    <property type="match status" value="1"/>
</dbReference>
<keyword evidence="4 7" id="KW-0812">Transmembrane</keyword>
<feature type="transmembrane region" description="Helical" evidence="7">
    <location>
        <begin position="84"/>
        <end position="102"/>
    </location>
</feature>
<comment type="caution">
    <text evidence="9">The sequence shown here is derived from an EMBL/GenBank/DDBJ whole genome shotgun (WGS) entry which is preliminary data.</text>
</comment>
<keyword evidence="6 7" id="KW-0472">Membrane</keyword>
<feature type="transmembrane region" description="Helical" evidence="7">
    <location>
        <begin position="20"/>
        <end position="39"/>
    </location>
</feature>
<evidence type="ECO:0000313" key="10">
    <source>
        <dbReference type="Proteomes" id="UP001165541"/>
    </source>
</evidence>
<name>A0ABT0YJY3_9BURK</name>
<dbReference type="PANTHER" id="PTHR23517">
    <property type="entry name" value="RESISTANCE PROTEIN MDTM, PUTATIVE-RELATED-RELATED"/>
    <property type="match status" value="1"/>
</dbReference>
<feature type="transmembrane region" description="Helical" evidence="7">
    <location>
        <begin position="51"/>
        <end position="72"/>
    </location>
</feature>
<feature type="transmembrane region" description="Helical" evidence="7">
    <location>
        <begin position="252"/>
        <end position="271"/>
    </location>
</feature>
<dbReference type="EMBL" id="JAMKFE010000003">
    <property type="protein sequence ID" value="MCM5679042.1"/>
    <property type="molecule type" value="Genomic_DNA"/>
</dbReference>
<dbReference type="InterPro" id="IPR050171">
    <property type="entry name" value="MFS_Transporters"/>
</dbReference>
<dbReference type="SUPFAM" id="SSF103473">
    <property type="entry name" value="MFS general substrate transporter"/>
    <property type="match status" value="1"/>
</dbReference>
<feature type="transmembrane region" description="Helical" evidence="7">
    <location>
        <begin position="169"/>
        <end position="190"/>
    </location>
</feature>
<evidence type="ECO:0000256" key="6">
    <source>
        <dbReference type="ARBA" id="ARBA00023136"/>
    </source>
</evidence>
<evidence type="ECO:0000256" key="4">
    <source>
        <dbReference type="ARBA" id="ARBA00022692"/>
    </source>
</evidence>
<accession>A0ABT0YJY3</accession>
<dbReference type="CDD" id="cd17472">
    <property type="entry name" value="MFS_YajR_like"/>
    <property type="match status" value="1"/>
</dbReference>
<organism evidence="9 10">
    <name type="scientific">Caldimonas mangrovi</name>
    <dbReference type="NCBI Taxonomy" id="2944811"/>
    <lineage>
        <taxon>Bacteria</taxon>
        <taxon>Pseudomonadati</taxon>
        <taxon>Pseudomonadota</taxon>
        <taxon>Betaproteobacteria</taxon>
        <taxon>Burkholderiales</taxon>
        <taxon>Sphaerotilaceae</taxon>
        <taxon>Caldimonas</taxon>
    </lineage>
</organism>
<evidence type="ECO:0000256" key="7">
    <source>
        <dbReference type="SAM" id="Phobius"/>
    </source>
</evidence>
<evidence type="ECO:0000256" key="5">
    <source>
        <dbReference type="ARBA" id="ARBA00022989"/>
    </source>
</evidence>
<dbReference type="InterPro" id="IPR005829">
    <property type="entry name" value="Sugar_transporter_CS"/>
</dbReference>
<keyword evidence="5 7" id="KW-1133">Transmembrane helix</keyword>
<comment type="subcellular location">
    <subcellularLocation>
        <location evidence="1">Cell membrane</location>
        <topology evidence="1">Multi-pass membrane protein</topology>
    </subcellularLocation>
</comment>
<sequence>MSSSSSLRMTAAERRASGWLAGLFALRMLGLFLILPVFALHARSLPSGEQLGWVGLAIGIYGLTQAMLQIPLGWASDRYGRKPVITAGLLVFAAGSFVAAAADSLLLVTIGRALQGAGAISAAITALIADSTRDEVRTKAMAMVGGSISLSFALSLTLAPWLYAQIGMAGLFTLTGLLAVAGCAVVWKLVPDVPAAPRARDRASWHQVLLHAELARLSGGVFLLHTVQMAMFVVIPIALVEHAQLPVQRHGWVYLGVVLASLAVMLPVMFWSERRQRVRTVFLAAIGLLALTQVALAWGYAEPAMLVALLVCFFIGFNLLEATLPSLVSRVAPPAAKGLSLGVFNTCQSLGLFAGGLIGGKLAAMWGYDGVFKVCALLCVAWLVLAWPMRPPARQRVVAEAADPSSA</sequence>
<protein>
    <submittedName>
        <fullName evidence="9">MFS transporter</fullName>
    </submittedName>
</protein>
<evidence type="ECO:0000256" key="1">
    <source>
        <dbReference type="ARBA" id="ARBA00004651"/>
    </source>
</evidence>
<dbReference type="InterPro" id="IPR020846">
    <property type="entry name" value="MFS_dom"/>
</dbReference>
<feature type="transmembrane region" description="Helical" evidence="7">
    <location>
        <begin position="108"/>
        <end position="129"/>
    </location>
</feature>
<feature type="transmembrane region" description="Helical" evidence="7">
    <location>
        <begin position="306"/>
        <end position="327"/>
    </location>
</feature>